<dbReference type="GeneID" id="110797957"/>
<evidence type="ECO:0000259" key="4">
    <source>
        <dbReference type="Pfam" id="PF23572"/>
    </source>
</evidence>
<organism evidence="5 6">
    <name type="scientific">Spinacia oleracea</name>
    <name type="common">Spinach</name>
    <dbReference type="NCBI Taxonomy" id="3562"/>
    <lineage>
        <taxon>Eukaryota</taxon>
        <taxon>Viridiplantae</taxon>
        <taxon>Streptophyta</taxon>
        <taxon>Embryophyta</taxon>
        <taxon>Tracheophyta</taxon>
        <taxon>Spermatophyta</taxon>
        <taxon>Magnoliopsida</taxon>
        <taxon>eudicotyledons</taxon>
        <taxon>Gunneridae</taxon>
        <taxon>Pentapetalae</taxon>
        <taxon>Caryophyllales</taxon>
        <taxon>Chenopodiaceae</taxon>
        <taxon>Chenopodioideae</taxon>
        <taxon>Anserineae</taxon>
        <taxon>Spinacia</taxon>
    </lineage>
</organism>
<dbReference type="AlphaFoldDB" id="A0A9R0J0K0"/>
<sequence length="622" mass="70624">MPEAPKETHDHPKNGMEMELYNIEKNKKSLEFIEEVTENADQLQKRVLSEILTQNSNVEYLQRHGLNGATDRDTFKKIIPVIKYEDIQSDITRIANGDKSPILSSHPISEFLTSSGTSGGERKLMPTIEEELDRRCMLYSLLMPVMSQFVPGLDKGKGMYFLFIKSESKTPGGLLARPVLTSYYKSSHFKNRPFDSYTNYTSPNEAILCSDSYQSMYAQLLCGLFQHKEVLRVGAVFASGFIRAIKFLEKHWAVLAHDIRVGSLNSEISDHTIRDAVMRILKPDLRLAEFIELECSKESWQGIITRLWPNTKYVDVIVTGTMAQYIPTLDYYSNGLPLVCTMYASSECYFGVNLNPLCKPNEVSYTLIPTMGYFEFLPVQRNLNGVTNSISMPKSLTEKEQQHLVELTDVKLGHEYELVITTYAGLYRYRVGDVLRVAGFKNKAPQFNFVCRKNVVLSIDSDKTDEVELQNAVKNAVTHLQPFDATLLEYTSYAELATIPGHYVLFWELSRNGSTKVPSSVFEDCCLEVEESLNSVYRQGRVSDKSIGPLEIKVVENGTFDKLMDYAISLGASINQYKTPRCVKFAPIVELLNSRVVSTFRSPKCPKWVPGHKQWCNSNEER</sequence>
<proteinExistence type="inferred from homology"/>
<evidence type="ECO:0000313" key="6">
    <source>
        <dbReference type="RefSeq" id="XP_021858781.1"/>
    </source>
</evidence>
<dbReference type="Pfam" id="PF03321">
    <property type="entry name" value="GH3"/>
    <property type="match status" value="1"/>
</dbReference>
<protein>
    <submittedName>
        <fullName evidence="6">Indole-3-acetic acid-amido synthetase GH3.6</fullName>
    </submittedName>
</protein>
<dbReference type="Proteomes" id="UP000813463">
    <property type="component" value="Chromosome 4"/>
</dbReference>
<feature type="domain" description="GH3 C-terminal" evidence="4">
    <location>
        <begin position="468"/>
        <end position="585"/>
    </location>
</feature>
<dbReference type="InterPro" id="IPR004993">
    <property type="entry name" value="GH3"/>
</dbReference>
<dbReference type="Pfam" id="PF23571">
    <property type="entry name" value="GH3_M"/>
    <property type="match status" value="1"/>
</dbReference>
<accession>A0A9R0J0K0</accession>
<dbReference type="GO" id="GO:0005737">
    <property type="term" value="C:cytoplasm"/>
    <property type="evidence" value="ECO:0000318"/>
    <property type="project" value="GO_Central"/>
</dbReference>
<gene>
    <name evidence="6" type="primary">LOC110797957</name>
</gene>
<feature type="domain" description="GH3 middle" evidence="3">
    <location>
        <begin position="365"/>
        <end position="452"/>
    </location>
</feature>
<keyword evidence="5" id="KW-1185">Reference proteome</keyword>
<comment type="similarity">
    <text evidence="1">Belongs to the IAA-amido conjugating enzyme family.</text>
</comment>
<dbReference type="InterPro" id="IPR055378">
    <property type="entry name" value="GH3_C"/>
</dbReference>
<evidence type="ECO:0000256" key="1">
    <source>
        <dbReference type="ARBA" id="ARBA00008068"/>
    </source>
</evidence>
<dbReference type="PANTHER" id="PTHR31901:SF9">
    <property type="entry name" value="GH3 DOMAIN-CONTAINING PROTEIN"/>
    <property type="match status" value="1"/>
</dbReference>
<dbReference type="RefSeq" id="XP_021858781.1">
    <property type="nucleotide sequence ID" value="XM_022003089.2"/>
</dbReference>
<dbReference type="GO" id="GO:0010279">
    <property type="term" value="F:indole-3-acetic acid amido synthetase activity"/>
    <property type="evidence" value="ECO:0000318"/>
    <property type="project" value="GO_Central"/>
</dbReference>
<dbReference type="PANTHER" id="PTHR31901">
    <property type="entry name" value="GH3 DOMAIN-CONTAINING PROTEIN"/>
    <property type="match status" value="1"/>
</dbReference>
<reference evidence="6" key="2">
    <citation type="submission" date="2025-08" db="UniProtKB">
        <authorList>
            <consortium name="RefSeq"/>
        </authorList>
    </citation>
    <scope>IDENTIFICATION</scope>
    <source>
        <tissue evidence="6">Leaf</tissue>
    </source>
</reference>
<dbReference type="InterPro" id="IPR055377">
    <property type="entry name" value="GH3_M"/>
</dbReference>
<name>A0A9R0J0K0_SPIOL</name>
<dbReference type="OrthoDB" id="10004661at2759"/>
<evidence type="ECO:0000256" key="2">
    <source>
        <dbReference type="ARBA" id="ARBA00022598"/>
    </source>
</evidence>
<dbReference type="Pfam" id="PF23572">
    <property type="entry name" value="GH3_C"/>
    <property type="match status" value="1"/>
</dbReference>
<dbReference type="KEGG" id="soe:110797957"/>
<reference evidence="5" key="1">
    <citation type="journal article" date="2021" name="Nat. Commun.">
        <title>Genomic analyses provide insights into spinach domestication and the genetic basis of agronomic traits.</title>
        <authorList>
            <person name="Cai X."/>
            <person name="Sun X."/>
            <person name="Xu C."/>
            <person name="Sun H."/>
            <person name="Wang X."/>
            <person name="Ge C."/>
            <person name="Zhang Z."/>
            <person name="Wang Q."/>
            <person name="Fei Z."/>
            <person name="Jiao C."/>
            <person name="Wang Q."/>
        </authorList>
    </citation>
    <scope>NUCLEOTIDE SEQUENCE [LARGE SCALE GENOMIC DNA]</scope>
    <source>
        <strain evidence="5">cv. Varoflay</strain>
    </source>
</reference>
<evidence type="ECO:0000259" key="3">
    <source>
        <dbReference type="Pfam" id="PF23571"/>
    </source>
</evidence>
<evidence type="ECO:0000313" key="5">
    <source>
        <dbReference type="Proteomes" id="UP000813463"/>
    </source>
</evidence>
<keyword evidence="2" id="KW-0436">Ligase</keyword>